<organism evidence="2 3">
    <name type="scientific">Meleagris gallopavo</name>
    <name type="common">Wild turkey</name>
    <dbReference type="NCBI Taxonomy" id="9103"/>
    <lineage>
        <taxon>Eukaryota</taxon>
        <taxon>Metazoa</taxon>
        <taxon>Chordata</taxon>
        <taxon>Craniata</taxon>
        <taxon>Vertebrata</taxon>
        <taxon>Euteleostomi</taxon>
        <taxon>Archelosauria</taxon>
        <taxon>Archosauria</taxon>
        <taxon>Dinosauria</taxon>
        <taxon>Saurischia</taxon>
        <taxon>Theropoda</taxon>
        <taxon>Coelurosauria</taxon>
        <taxon>Aves</taxon>
        <taxon>Neognathae</taxon>
        <taxon>Galloanserae</taxon>
        <taxon>Galliformes</taxon>
        <taxon>Phasianidae</taxon>
        <taxon>Meleagridinae</taxon>
        <taxon>Meleagris</taxon>
    </lineage>
</organism>
<evidence type="ECO:0000313" key="3">
    <source>
        <dbReference type="Proteomes" id="UP000001645"/>
    </source>
</evidence>
<dbReference type="InterPro" id="IPR036249">
    <property type="entry name" value="Thioredoxin-like_sf"/>
</dbReference>
<dbReference type="Pfam" id="PF00085">
    <property type="entry name" value="Thioredoxin"/>
    <property type="match status" value="1"/>
</dbReference>
<dbReference type="Gene3D" id="3.40.30.10">
    <property type="entry name" value="Glutaredoxin"/>
    <property type="match status" value="1"/>
</dbReference>
<dbReference type="GO" id="GO:0006457">
    <property type="term" value="P:protein folding"/>
    <property type="evidence" value="ECO:0007669"/>
    <property type="project" value="TreeGrafter"/>
</dbReference>
<dbReference type="GO" id="GO:0003756">
    <property type="term" value="F:protein disulfide isomerase activity"/>
    <property type="evidence" value="ECO:0007669"/>
    <property type="project" value="TreeGrafter"/>
</dbReference>
<reference evidence="2" key="1">
    <citation type="journal article" date="2010" name="PLoS Biol.">
        <title>Multi-platform next-generation sequencing of the domestic turkey (Meleagris gallopavo): genome assembly and analysis.</title>
        <authorList>
            <person name="Dalloul R.A."/>
            <person name="Long J.A."/>
            <person name="Zimin A.V."/>
            <person name="Aslam L."/>
            <person name="Beal K."/>
            <person name="Blomberg L.A."/>
            <person name="Bouffard P."/>
            <person name="Burt D.W."/>
            <person name="Crasta O."/>
            <person name="Crooijmans R.P."/>
            <person name="Cooper K."/>
            <person name="Coulombe R.A."/>
            <person name="De S."/>
            <person name="Delany M.E."/>
            <person name="Dodgson J.B."/>
            <person name="Dong J.J."/>
            <person name="Evans C."/>
            <person name="Frederickson K.M."/>
            <person name="Flicek P."/>
            <person name="Florea L."/>
            <person name="Folkerts O."/>
            <person name="Groenen M.A."/>
            <person name="Harkins T.T."/>
            <person name="Herrero J."/>
            <person name="Hoffmann S."/>
            <person name="Megens H.J."/>
            <person name="Jiang A."/>
            <person name="de Jong P."/>
            <person name="Kaiser P."/>
            <person name="Kim H."/>
            <person name="Kim K.W."/>
            <person name="Kim S."/>
            <person name="Langenberger D."/>
            <person name="Lee M.K."/>
            <person name="Lee T."/>
            <person name="Mane S."/>
            <person name="Marcais G."/>
            <person name="Marz M."/>
            <person name="McElroy A.P."/>
            <person name="Modise T."/>
            <person name="Nefedov M."/>
            <person name="Notredame C."/>
            <person name="Paton I.R."/>
            <person name="Payne W.S."/>
            <person name="Pertea G."/>
            <person name="Prickett D."/>
            <person name="Puiu D."/>
            <person name="Qioa D."/>
            <person name="Raineri E."/>
            <person name="Ruffier M."/>
            <person name="Salzberg S.L."/>
            <person name="Schatz M.C."/>
            <person name="Scheuring C."/>
            <person name="Schmidt C.J."/>
            <person name="Schroeder S."/>
            <person name="Searle S.M."/>
            <person name="Smith E.J."/>
            <person name="Smith J."/>
            <person name="Sonstegard T.S."/>
            <person name="Stadler P.F."/>
            <person name="Tafer H."/>
            <person name="Tu Z.J."/>
            <person name="Van Tassell C.P."/>
            <person name="Vilella A.J."/>
            <person name="Williams K.P."/>
            <person name="Yorke J.A."/>
            <person name="Zhang L."/>
            <person name="Zhang H.B."/>
            <person name="Zhang X."/>
            <person name="Zhang Y."/>
            <person name="Reed K.M."/>
        </authorList>
    </citation>
    <scope>NUCLEOTIDE SEQUENCE [LARGE SCALE GENOMIC DNA]</scope>
</reference>
<sequence>MSDTNELHSSVSNLNDTEFTQLLKARSHVLVKFWAPWCQPCKALTPIFEQAAARHVEVAF</sequence>
<evidence type="ECO:0000259" key="1">
    <source>
        <dbReference type="Pfam" id="PF00085"/>
    </source>
</evidence>
<evidence type="ECO:0000313" key="2">
    <source>
        <dbReference type="Ensembl" id="ENSMGAP00000021889.1"/>
    </source>
</evidence>
<dbReference type="Proteomes" id="UP000001645">
    <property type="component" value="Unplaced"/>
</dbReference>
<reference evidence="2" key="3">
    <citation type="submission" date="2025-09" db="UniProtKB">
        <authorList>
            <consortium name="Ensembl"/>
        </authorList>
    </citation>
    <scope>IDENTIFICATION</scope>
</reference>
<dbReference type="Ensembl" id="ENSMGAT00000031571.1">
    <property type="protein sequence ID" value="ENSMGAP00000021889.1"/>
    <property type="gene ID" value="ENSMGAG00000018510.1"/>
</dbReference>
<accession>A0A803XQU3</accession>
<feature type="domain" description="Thioredoxin" evidence="1">
    <location>
        <begin position="11"/>
        <end position="56"/>
    </location>
</feature>
<reference evidence="2" key="2">
    <citation type="submission" date="2025-08" db="UniProtKB">
        <authorList>
            <consortium name="Ensembl"/>
        </authorList>
    </citation>
    <scope>IDENTIFICATION</scope>
</reference>
<dbReference type="PANTHER" id="PTHR45672:SF11">
    <property type="entry name" value="PROTEIN DISULFIDE-ISOMERASE C17H9.14C"/>
    <property type="match status" value="1"/>
</dbReference>
<name>A0A803XQU3_MELGA</name>
<dbReference type="GO" id="GO:0005783">
    <property type="term" value="C:endoplasmic reticulum"/>
    <property type="evidence" value="ECO:0007669"/>
    <property type="project" value="TreeGrafter"/>
</dbReference>
<dbReference type="InterPro" id="IPR013766">
    <property type="entry name" value="Thioredoxin_domain"/>
</dbReference>
<protein>
    <recommendedName>
        <fullName evidence="1">Thioredoxin domain-containing protein</fullName>
    </recommendedName>
</protein>
<keyword evidence="3" id="KW-1185">Reference proteome</keyword>
<proteinExistence type="predicted"/>
<dbReference type="PANTHER" id="PTHR45672">
    <property type="entry name" value="PROTEIN DISULFIDE-ISOMERASE C17H9.14C-RELATED"/>
    <property type="match status" value="1"/>
</dbReference>
<dbReference type="AlphaFoldDB" id="A0A803XQU3"/>
<dbReference type="InterPro" id="IPR051063">
    <property type="entry name" value="PDI"/>
</dbReference>
<dbReference type="SUPFAM" id="SSF52833">
    <property type="entry name" value="Thioredoxin-like"/>
    <property type="match status" value="1"/>
</dbReference>
<dbReference type="InParanoid" id="A0A803XQU3"/>